<reference evidence="1 2" key="2">
    <citation type="journal article" date="2022" name="Mol. Ecol. Resour.">
        <title>The genomes of chicory, endive, great burdock and yacon provide insights into Asteraceae paleo-polyploidization history and plant inulin production.</title>
        <authorList>
            <person name="Fan W."/>
            <person name="Wang S."/>
            <person name="Wang H."/>
            <person name="Wang A."/>
            <person name="Jiang F."/>
            <person name="Liu H."/>
            <person name="Zhao H."/>
            <person name="Xu D."/>
            <person name="Zhang Y."/>
        </authorList>
    </citation>
    <scope>NUCLEOTIDE SEQUENCE [LARGE SCALE GENOMIC DNA]</scope>
    <source>
        <strain evidence="2">cv. Niubang</strain>
    </source>
</reference>
<evidence type="ECO:0000313" key="1">
    <source>
        <dbReference type="EMBL" id="KAI3685725.1"/>
    </source>
</evidence>
<dbReference type="Proteomes" id="UP001055879">
    <property type="component" value="Linkage Group LG12"/>
</dbReference>
<organism evidence="1 2">
    <name type="scientific">Arctium lappa</name>
    <name type="common">Greater burdock</name>
    <name type="synonym">Lappa major</name>
    <dbReference type="NCBI Taxonomy" id="4217"/>
    <lineage>
        <taxon>Eukaryota</taxon>
        <taxon>Viridiplantae</taxon>
        <taxon>Streptophyta</taxon>
        <taxon>Embryophyta</taxon>
        <taxon>Tracheophyta</taxon>
        <taxon>Spermatophyta</taxon>
        <taxon>Magnoliopsida</taxon>
        <taxon>eudicotyledons</taxon>
        <taxon>Gunneridae</taxon>
        <taxon>Pentapetalae</taxon>
        <taxon>asterids</taxon>
        <taxon>campanulids</taxon>
        <taxon>Asterales</taxon>
        <taxon>Asteraceae</taxon>
        <taxon>Carduoideae</taxon>
        <taxon>Cardueae</taxon>
        <taxon>Arctiinae</taxon>
        <taxon>Arctium</taxon>
    </lineage>
</organism>
<protein>
    <submittedName>
        <fullName evidence="1">Uncharacterized protein</fullName>
    </submittedName>
</protein>
<proteinExistence type="predicted"/>
<name>A0ACB8YKX2_ARCLA</name>
<sequence length="98" mass="10451">MPKLVTGQECKSPSRDKLGPSGSFGEGPTEIVAGPVNERFSGKNDGDEVRKLDQEDSRSTATVDSLKMAVPNQEVDQGKDGSTDHNSKNRECIATGMV</sequence>
<comment type="caution">
    <text evidence="1">The sequence shown here is derived from an EMBL/GenBank/DDBJ whole genome shotgun (WGS) entry which is preliminary data.</text>
</comment>
<keyword evidence="2" id="KW-1185">Reference proteome</keyword>
<reference evidence="2" key="1">
    <citation type="journal article" date="2022" name="Mol. Ecol. Resour.">
        <title>The genomes of chicory, endive, great burdock and yacon provide insights into Asteraceae palaeo-polyploidization history and plant inulin production.</title>
        <authorList>
            <person name="Fan W."/>
            <person name="Wang S."/>
            <person name="Wang H."/>
            <person name="Wang A."/>
            <person name="Jiang F."/>
            <person name="Liu H."/>
            <person name="Zhao H."/>
            <person name="Xu D."/>
            <person name="Zhang Y."/>
        </authorList>
    </citation>
    <scope>NUCLEOTIDE SEQUENCE [LARGE SCALE GENOMIC DNA]</scope>
    <source>
        <strain evidence="2">cv. Niubang</strain>
    </source>
</reference>
<gene>
    <name evidence="1" type="ORF">L6452_34983</name>
</gene>
<accession>A0ACB8YKX2</accession>
<evidence type="ECO:0000313" key="2">
    <source>
        <dbReference type="Proteomes" id="UP001055879"/>
    </source>
</evidence>
<dbReference type="EMBL" id="CM042058">
    <property type="protein sequence ID" value="KAI3685725.1"/>
    <property type="molecule type" value="Genomic_DNA"/>
</dbReference>